<evidence type="ECO:0000313" key="1">
    <source>
        <dbReference type="EMBL" id="EUT81107.1"/>
    </source>
</evidence>
<organism evidence="1">
    <name type="scientific">Plasmodium falciparum Santa Lucia</name>
    <dbReference type="NCBI Taxonomy" id="478859"/>
    <lineage>
        <taxon>Eukaryota</taxon>
        <taxon>Sar</taxon>
        <taxon>Alveolata</taxon>
        <taxon>Apicomplexa</taxon>
        <taxon>Aconoidasida</taxon>
        <taxon>Haemosporida</taxon>
        <taxon>Plasmodiidae</taxon>
        <taxon>Plasmodium</taxon>
        <taxon>Plasmodium (Laverania)</taxon>
    </lineage>
</organism>
<sequence>MKRFIEIYYRIIKVRYYHELAINKHIFRELCINNEYLDNHKFLSLLFFIYKYKFDEIKYIFMLQKRCFLYKELYYTHSNYRIISFLCKKLNIHIDDNIRTTPTKQTSYDYEK</sequence>
<name>W7G0A1_PLAFA</name>
<dbReference type="Proteomes" id="UP000030666">
    <property type="component" value="Unassembled WGS sequence"/>
</dbReference>
<protein>
    <submittedName>
        <fullName evidence="1">Uncharacterized protein</fullName>
    </submittedName>
</protein>
<accession>W7G0A1</accession>
<reference evidence="1" key="1">
    <citation type="submission" date="2013-02" db="EMBL/GenBank/DDBJ databases">
        <title>The Genome Sequence of Plasmodium falciparum Santa Lucia.</title>
        <authorList>
            <consortium name="The Broad Institute Genome Sequencing Platform"/>
            <consortium name="The Broad Institute Genome Sequencing Center for Infectious Disease"/>
            <person name="Neafsey D."/>
            <person name="Cheeseman I."/>
            <person name="Volkman S."/>
            <person name="Adams J."/>
            <person name="Walker B."/>
            <person name="Young S.K."/>
            <person name="Zeng Q."/>
            <person name="Gargeya S."/>
            <person name="Fitzgerald M."/>
            <person name="Haas B."/>
            <person name="Abouelleil A."/>
            <person name="Alvarado L."/>
            <person name="Arachchi H.M."/>
            <person name="Berlin A.M."/>
            <person name="Chapman S.B."/>
            <person name="Dewar J."/>
            <person name="Goldberg J."/>
            <person name="Griggs A."/>
            <person name="Gujja S."/>
            <person name="Hansen M."/>
            <person name="Howarth C."/>
            <person name="Imamovic A."/>
            <person name="Larimer J."/>
            <person name="McCowan C."/>
            <person name="Murphy C."/>
            <person name="Neiman D."/>
            <person name="Pearson M."/>
            <person name="Priest M."/>
            <person name="Roberts A."/>
            <person name="Saif S."/>
            <person name="Shea T."/>
            <person name="Sisk P."/>
            <person name="Sykes S."/>
            <person name="Wortman J."/>
            <person name="Nusbaum C."/>
            <person name="Birren B."/>
        </authorList>
    </citation>
    <scope>NUCLEOTIDE SEQUENCE [LARGE SCALE GENOMIC DNA]</scope>
    <source>
        <strain evidence="1">Santa Lucia</strain>
    </source>
</reference>
<dbReference type="EMBL" id="KE123508">
    <property type="protein sequence ID" value="EUT81107.1"/>
    <property type="molecule type" value="Genomic_DNA"/>
</dbReference>
<proteinExistence type="predicted"/>
<dbReference type="AlphaFoldDB" id="W7G0A1"/>
<gene>
    <name evidence="1" type="ORF">PFAG_04326</name>
</gene>